<proteinExistence type="predicted"/>
<evidence type="ECO:0000313" key="1">
    <source>
        <dbReference type="EMBL" id="RXG96277.1"/>
    </source>
</evidence>
<comment type="caution">
    <text evidence="1">The sequence shown here is derived from an EMBL/GenBank/DDBJ whole genome shotgun (WGS) entry which is preliminary data.</text>
</comment>
<protein>
    <submittedName>
        <fullName evidence="1">Uncharacterized protein</fullName>
    </submittedName>
</protein>
<dbReference type="Proteomes" id="UP000289946">
    <property type="component" value="Unassembled WGS sequence"/>
</dbReference>
<name>A0ABY0DQK7_9BRAD</name>
<evidence type="ECO:0000313" key="2">
    <source>
        <dbReference type="Proteomes" id="UP000289946"/>
    </source>
</evidence>
<keyword evidence="2" id="KW-1185">Reference proteome</keyword>
<sequence length="130" mass="14908">MALKKFDLVSDHRLVRRPIVNIEMIDARINAELTFRSSARRLDCRPRLGNLIVCGDANQPGAMKRGAVLDRPIWWTQQPRRRDAVPPSGFVAEPQAVPRYMISQRGESFTSEDTMLDYFVGLLHLPDWDC</sequence>
<gene>
    <name evidence="1" type="ORF">EAS62_11780</name>
</gene>
<reference evidence="1 2" key="1">
    <citation type="submission" date="2018-10" db="EMBL/GenBank/DDBJ databases">
        <title>Bradyrhizobium sp. nov., isolated from effective nodules of peanut in China.</title>
        <authorList>
            <person name="Li Y."/>
        </authorList>
    </citation>
    <scope>NUCLEOTIDE SEQUENCE [LARGE SCALE GENOMIC DNA]</scope>
    <source>
        <strain evidence="1 2">CCBAU 51781</strain>
    </source>
</reference>
<dbReference type="EMBL" id="RDRA01000006">
    <property type="protein sequence ID" value="RXG96277.1"/>
    <property type="molecule type" value="Genomic_DNA"/>
</dbReference>
<accession>A0ABY0DQK7</accession>
<organism evidence="1 2">
    <name type="scientific">Bradyrhizobium zhanjiangense</name>
    <dbReference type="NCBI Taxonomy" id="1325107"/>
    <lineage>
        <taxon>Bacteria</taxon>
        <taxon>Pseudomonadati</taxon>
        <taxon>Pseudomonadota</taxon>
        <taxon>Alphaproteobacteria</taxon>
        <taxon>Hyphomicrobiales</taxon>
        <taxon>Nitrobacteraceae</taxon>
        <taxon>Bradyrhizobium</taxon>
    </lineage>
</organism>